<dbReference type="Proteomes" id="UP000626109">
    <property type="component" value="Unassembled WGS sequence"/>
</dbReference>
<feature type="region of interest" description="Disordered" evidence="1">
    <location>
        <begin position="1"/>
        <end position="100"/>
    </location>
</feature>
<feature type="compositionally biased region" description="Low complexity" evidence="1">
    <location>
        <begin position="56"/>
        <end position="100"/>
    </location>
</feature>
<evidence type="ECO:0000313" key="3">
    <source>
        <dbReference type="Proteomes" id="UP000626109"/>
    </source>
</evidence>
<reference evidence="2" key="1">
    <citation type="submission" date="2021-02" db="EMBL/GenBank/DDBJ databases">
        <authorList>
            <person name="Dougan E. K."/>
            <person name="Rhodes N."/>
            <person name="Thang M."/>
            <person name="Chan C."/>
        </authorList>
    </citation>
    <scope>NUCLEOTIDE SEQUENCE</scope>
</reference>
<comment type="caution">
    <text evidence="2">The sequence shown here is derived from an EMBL/GenBank/DDBJ whole genome shotgun (WGS) entry which is preliminary data.</text>
</comment>
<evidence type="ECO:0000313" key="2">
    <source>
        <dbReference type="EMBL" id="CAE8695261.1"/>
    </source>
</evidence>
<sequence length="100" mass="9625">VFPSSASLADCGGGEPGPSPRGLYPETVADVRKQAAKVSVERRPSDRQPSRLIAFGASPTSGSPGASVASVAAGSSVARSSVPGSHKGAGATSATSTGAS</sequence>
<feature type="compositionally biased region" description="Basic and acidic residues" evidence="1">
    <location>
        <begin position="29"/>
        <end position="49"/>
    </location>
</feature>
<organism evidence="2 3">
    <name type="scientific">Polarella glacialis</name>
    <name type="common">Dinoflagellate</name>
    <dbReference type="NCBI Taxonomy" id="89957"/>
    <lineage>
        <taxon>Eukaryota</taxon>
        <taxon>Sar</taxon>
        <taxon>Alveolata</taxon>
        <taxon>Dinophyceae</taxon>
        <taxon>Suessiales</taxon>
        <taxon>Suessiaceae</taxon>
        <taxon>Polarella</taxon>
    </lineage>
</organism>
<dbReference type="EMBL" id="CAJNNW010028226">
    <property type="protein sequence ID" value="CAE8695261.1"/>
    <property type="molecule type" value="Genomic_DNA"/>
</dbReference>
<feature type="non-terminal residue" evidence="2">
    <location>
        <position position="100"/>
    </location>
</feature>
<protein>
    <submittedName>
        <fullName evidence="2">Uncharacterized protein</fullName>
    </submittedName>
</protein>
<proteinExistence type="predicted"/>
<feature type="non-terminal residue" evidence="2">
    <location>
        <position position="1"/>
    </location>
</feature>
<name>A0A813K2H2_POLGL</name>
<evidence type="ECO:0000256" key="1">
    <source>
        <dbReference type="SAM" id="MobiDB-lite"/>
    </source>
</evidence>
<accession>A0A813K2H2</accession>
<gene>
    <name evidence="2" type="ORF">PGLA2088_LOCUS29251</name>
</gene>
<dbReference type="AlphaFoldDB" id="A0A813K2H2"/>